<dbReference type="VEuPathDB" id="FungiDB:FUN_018247"/>
<reference evidence="1 2" key="1">
    <citation type="submission" date="2016-04" db="EMBL/GenBank/DDBJ databases">
        <title>Genome analyses suggest a sexual origin of heterokaryosis in a supposedly ancient asexual fungus.</title>
        <authorList>
            <person name="Ropars J."/>
            <person name="Sedzielewska K."/>
            <person name="Noel J."/>
            <person name="Charron P."/>
            <person name="Farinelli L."/>
            <person name="Marton T."/>
            <person name="Kruger M."/>
            <person name="Pelin A."/>
            <person name="Brachmann A."/>
            <person name="Corradi N."/>
        </authorList>
    </citation>
    <scope>NUCLEOTIDE SEQUENCE [LARGE SCALE GENOMIC DNA]</scope>
    <source>
        <strain evidence="1 2">A5</strain>
    </source>
</reference>
<gene>
    <name evidence="1" type="ORF">RhiirA5_434538</name>
</gene>
<name>A0A2I1FGE3_9GLOM</name>
<dbReference type="GO" id="GO:0003676">
    <property type="term" value="F:nucleic acid binding"/>
    <property type="evidence" value="ECO:0007669"/>
    <property type="project" value="InterPro"/>
</dbReference>
<dbReference type="InterPro" id="IPR036397">
    <property type="entry name" value="RNaseH_sf"/>
</dbReference>
<dbReference type="AlphaFoldDB" id="A0A2I1FGE3"/>
<proteinExistence type="predicted"/>
<organism evidence="1 2">
    <name type="scientific">Rhizophagus irregularis</name>
    <dbReference type="NCBI Taxonomy" id="588596"/>
    <lineage>
        <taxon>Eukaryota</taxon>
        <taxon>Fungi</taxon>
        <taxon>Fungi incertae sedis</taxon>
        <taxon>Mucoromycota</taxon>
        <taxon>Glomeromycotina</taxon>
        <taxon>Glomeromycetes</taxon>
        <taxon>Glomerales</taxon>
        <taxon>Glomeraceae</taxon>
        <taxon>Rhizophagus</taxon>
    </lineage>
</organism>
<dbReference type="Gene3D" id="3.30.420.10">
    <property type="entry name" value="Ribonuclease H-like superfamily/Ribonuclease H"/>
    <property type="match status" value="1"/>
</dbReference>
<comment type="caution">
    <text evidence="1">The sequence shown here is derived from an EMBL/GenBank/DDBJ whole genome shotgun (WGS) entry which is preliminary data.</text>
</comment>
<dbReference type="VEuPathDB" id="FungiDB:RhiirFUN_010345"/>
<accession>A0A2I1FGE3</accession>
<reference evidence="1 2" key="2">
    <citation type="submission" date="2017-09" db="EMBL/GenBank/DDBJ databases">
        <title>Extensive intraspecific genome diversity in a model arbuscular mycorrhizal fungus.</title>
        <authorList>
            <person name="Chen E.C."/>
            <person name="Morin E."/>
            <person name="Beaudet D."/>
            <person name="Noel J."/>
            <person name="Ndikumana S."/>
            <person name="Charron P."/>
            <person name="St-Onge C."/>
            <person name="Giorgi J."/>
            <person name="Grigoriev I.V."/>
            <person name="Roux C."/>
            <person name="Martin F.M."/>
            <person name="Corradi N."/>
        </authorList>
    </citation>
    <scope>NUCLEOTIDE SEQUENCE [LARGE SCALE GENOMIC DNA]</scope>
    <source>
        <strain evidence="1 2">A5</strain>
    </source>
</reference>
<protein>
    <submittedName>
        <fullName evidence="1">Uncharacterized protein</fullName>
    </submittedName>
</protein>
<evidence type="ECO:0000313" key="2">
    <source>
        <dbReference type="Proteomes" id="UP000232722"/>
    </source>
</evidence>
<dbReference type="Proteomes" id="UP000232722">
    <property type="component" value="Unassembled WGS sequence"/>
</dbReference>
<dbReference type="EMBL" id="LLXJ01003764">
    <property type="protein sequence ID" value="PKB96613.1"/>
    <property type="molecule type" value="Genomic_DNA"/>
</dbReference>
<sequence length="384" mass="44201">MSMDKSKTQYKPAVEFVSEFNLIFYQNITHQPCKLYLTSSSYESHFFQQFGDIGNVIYDEGVMDDGLDESSNEKLDDDEDDLELMMSELGTTVQVVKDSGFLNSIASYAHGIIRDWPSSSHTEAAAIYAALTLSPANSVVSIYTDSQTFIHGLKQCSLSTYSNSHLYYKTNNFELWAIIQQLIIDKSSRLTPIFIGMILLIPWPTLHSSQYMVNWALTWHTLMYQSNYDDSFTLENTSRHFMMKFQLFLKDLPTLKILKWLRPDLYIDIFTCRSCEDHLENFMHLFICKKRCSHMQQIMTSYLRHLIIKLTEAGELANHDPSAHIKTITSFPCWSFSSSNWSSYSLIHGCLPTAFLNVFIDLDILRSSAMNAIAAIHNNFINKF</sequence>
<dbReference type="OrthoDB" id="2447560at2759"/>
<evidence type="ECO:0000313" key="1">
    <source>
        <dbReference type="EMBL" id="PKB96613.1"/>
    </source>
</evidence>